<keyword evidence="3" id="KW-1185">Reference proteome</keyword>
<comment type="caution">
    <text evidence="2">The sequence shown here is derived from an EMBL/GenBank/DDBJ whole genome shotgun (WGS) entry which is preliminary data.</text>
</comment>
<sequence length="184" mass="20368">MSTYVRIYADMVVEQIETEGDISTLYPPTLVWVCVDHLDPRPQQGWAAKEHDGDWLFSPQPSMTVTPETLATAVAAERFLREAGGVIVDGFTIETTRDSQTLIAGMGLSAIVDPEYRCNFKTANGFVEIDATRILEIAKAVRTHVQACFDRERDLLLAIDLGNYRPEMLTEGWPAVPPASEPGL</sequence>
<evidence type="ECO:0000313" key="2">
    <source>
        <dbReference type="EMBL" id="PKA71472.1"/>
    </source>
</evidence>
<dbReference type="EMBL" id="PHHE01000001">
    <property type="protein sequence ID" value="PKA71472.1"/>
    <property type="molecule type" value="Genomic_DNA"/>
</dbReference>
<dbReference type="InterPro" id="IPR025484">
    <property type="entry name" value="DUF4376"/>
</dbReference>
<evidence type="ECO:0000259" key="1">
    <source>
        <dbReference type="Pfam" id="PF14301"/>
    </source>
</evidence>
<dbReference type="Proteomes" id="UP000232455">
    <property type="component" value="Unassembled WGS sequence"/>
</dbReference>
<proteinExistence type="predicted"/>
<protein>
    <submittedName>
        <fullName evidence="2">Uncharacterized protein DUF4376</fullName>
    </submittedName>
</protein>
<name>A0ABX4Q403_9PSED</name>
<dbReference type="RefSeq" id="WP_238156197.1">
    <property type="nucleotide sequence ID" value="NZ_PHHE01000001.1"/>
</dbReference>
<accession>A0ABX4Q403</accession>
<feature type="domain" description="DUF4376" evidence="1">
    <location>
        <begin position="69"/>
        <end position="160"/>
    </location>
</feature>
<gene>
    <name evidence="2" type="ORF">ATI02_4454</name>
</gene>
<organism evidence="2 3">
    <name type="scientific">Pseudomonas baetica</name>
    <dbReference type="NCBI Taxonomy" id="674054"/>
    <lineage>
        <taxon>Bacteria</taxon>
        <taxon>Pseudomonadati</taxon>
        <taxon>Pseudomonadota</taxon>
        <taxon>Gammaproteobacteria</taxon>
        <taxon>Pseudomonadales</taxon>
        <taxon>Pseudomonadaceae</taxon>
        <taxon>Pseudomonas</taxon>
    </lineage>
</organism>
<evidence type="ECO:0000313" key="3">
    <source>
        <dbReference type="Proteomes" id="UP000232455"/>
    </source>
</evidence>
<reference evidence="2 3" key="1">
    <citation type="submission" date="2017-11" db="EMBL/GenBank/DDBJ databases">
        <title>Genome sequencing of a diverse group of Pseudomonas species.</title>
        <authorList>
            <person name="Loper J."/>
        </authorList>
    </citation>
    <scope>NUCLEOTIDE SEQUENCE [LARGE SCALE GENOMIC DNA]</scope>
    <source>
        <strain evidence="2 3">LMG 25716</strain>
    </source>
</reference>
<dbReference type="Pfam" id="PF14301">
    <property type="entry name" value="DUF4376"/>
    <property type="match status" value="1"/>
</dbReference>